<gene>
    <name evidence="2" type="ORF">EPA93_28865</name>
</gene>
<dbReference type="RefSeq" id="WP_129890840.1">
    <property type="nucleotide sequence ID" value="NZ_CP035758.1"/>
</dbReference>
<sequence>MTEHYIVPNIYTDMSNQSQGYFAFRFTCQRCYWQIDSRPLRSTVSTVSNIMDIGVGLLGGFLGRAAEAGQKIYGSQWHQEQADALQKSWAQVQHEFHTCPKCSYTVCMRCFNIKLNLCNNCAPDLKAEGAQFLHEQNIEAQRQQIQEGYRAPRFDISAIPSAVTPELVQPSQRSLPSTAPAGYLPAQAGIESQRPASASSGNLETVMCPNCRCMGPASKFCQDCGSRLPAPERVCHQCSSPLQNNPRFCPECGTRLQMAT</sequence>
<organism evidence="2 3">
    <name type="scientific">Ktedonosporobacter rubrisoli</name>
    <dbReference type="NCBI Taxonomy" id="2509675"/>
    <lineage>
        <taxon>Bacteria</taxon>
        <taxon>Bacillati</taxon>
        <taxon>Chloroflexota</taxon>
        <taxon>Ktedonobacteria</taxon>
        <taxon>Ktedonobacterales</taxon>
        <taxon>Ktedonosporobacteraceae</taxon>
        <taxon>Ktedonosporobacter</taxon>
    </lineage>
</organism>
<proteinExistence type="predicted"/>
<evidence type="ECO:0000313" key="3">
    <source>
        <dbReference type="Proteomes" id="UP000290365"/>
    </source>
</evidence>
<keyword evidence="3" id="KW-1185">Reference proteome</keyword>
<protein>
    <recommendedName>
        <fullName evidence="1">DZANK-type domain-containing protein</fullName>
    </recommendedName>
</protein>
<name>A0A4P6JW45_KTERU</name>
<dbReference type="Proteomes" id="UP000290365">
    <property type="component" value="Chromosome"/>
</dbReference>
<evidence type="ECO:0000259" key="1">
    <source>
        <dbReference type="Pfam" id="PF12773"/>
    </source>
</evidence>
<evidence type="ECO:0000313" key="2">
    <source>
        <dbReference type="EMBL" id="QBD79774.1"/>
    </source>
</evidence>
<dbReference type="KEGG" id="kbs:EPA93_28865"/>
<dbReference type="OrthoDB" id="9788304at2"/>
<reference evidence="2 3" key="1">
    <citation type="submission" date="2019-01" db="EMBL/GenBank/DDBJ databases">
        <title>Ktedonosporobacter rubrisoli SCAWS-G2.</title>
        <authorList>
            <person name="Huang Y."/>
            <person name="Yan B."/>
        </authorList>
    </citation>
    <scope>NUCLEOTIDE SEQUENCE [LARGE SCALE GENOMIC DNA]</scope>
    <source>
        <strain evidence="2 3">SCAWS-G2</strain>
    </source>
</reference>
<dbReference type="AlphaFoldDB" id="A0A4P6JW45"/>
<dbReference type="InterPro" id="IPR025874">
    <property type="entry name" value="DZR"/>
</dbReference>
<dbReference type="EMBL" id="CP035758">
    <property type="protein sequence ID" value="QBD79774.1"/>
    <property type="molecule type" value="Genomic_DNA"/>
</dbReference>
<accession>A0A4P6JW45</accession>
<feature type="domain" description="DZANK-type" evidence="1">
    <location>
        <begin position="208"/>
        <end position="253"/>
    </location>
</feature>
<dbReference type="Pfam" id="PF12773">
    <property type="entry name" value="DZR"/>
    <property type="match status" value="1"/>
</dbReference>